<evidence type="ECO:0000313" key="2">
    <source>
        <dbReference type="Proteomes" id="UP000007969"/>
    </source>
</evidence>
<proteinExistence type="predicted"/>
<dbReference type="KEGG" id="ckr:CKR_2896"/>
<dbReference type="EMBL" id="AP009049">
    <property type="protein sequence ID" value="BAH07947.1"/>
    <property type="molecule type" value="Genomic_DNA"/>
</dbReference>
<organism evidence="1 2">
    <name type="scientific">Clostridium kluyveri (strain NBRC 12016)</name>
    <dbReference type="NCBI Taxonomy" id="583346"/>
    <lineage>
        <taxon>Bacteria</taxon>
        <taxon>Bacillati</taxon>
        <taxon>Bacillota</taxon>
        <taxon>Clostridia</taxon>
        <taxon>Eubacteriales</taxon>
        <taxon>Clostridiaceae</taxon>
        <taxon>Clostridium</taxon>
    </lineage>
</organism>
<evidence type="ECO:0000313" key="1">
    <source>
        <dbReference type="EMBL" id="BAH07947.1"/>
    </source>
</evidence>
<name>B9E622_CLOK1</name>
<reference evidence="2" key="1">
    <citation type="submission" date="2005-09" db="EMBL/GenBank/DDBJ databases">
        <title>Complete genome sequence of Clostridium kluyveri and comparative genomics of Clostridia species.</title>
        <authorList>
            <person name="Inui M."/>
            <person name="Nonaka H."/>
            <person name="Shinoda Y."/>
            <person name="Ikenaga Y."/>
            <person name="Abe M."/>
            <person name="Naito K."/>
            <person name="Vertes A.A."/>
            <person name="Yukawa H."/>
        </authorList>
    </citation>
    <scope>NUCLEOTIDE SEQUENCE [LARGE SCALE GENOMIC DNA]</scope>
    <source>
        <strain evidence="2">NBRC 12016</strain>
    </source>
</reference>
<sequence>MKGMMDSRELFSKRKLADDELIRAAVKILKVETKDVLIVNEVNDWLKRDKQSIVFEYTGLLNEEDTDDYIGYYYYNIYFYKDEFLSRLKQLEKEFNTEVIVTI</sequence>
<dbReference type="AlphaFoldDB" id="B9E622"/>
<protein>
    <submittedName>
        <fullName evidence="1">Uncharacterized protein</fullName>
    </submittedName>
</protein>
<dbReference type="Proteomes" id="UP000007969">
    <property type="component" value="Chromosome"/>
</dbReference>
<accession>B9E622</accession>
<dbReference type="HOGENOM" id="CLU_2300905_0_0_9"/>
<gene>
    <name evidence="1" type="ordered locus">CKR_2896</name>
</gene>